<dbReference type="InterPro" id="IPR019775">
    <property type="entry name" value="WD40_repeat_CS"/>
</dbReference>
<dbReference type="InterPro" id="IPR020472">
    <property type="entry name" value="WD40_PAC1"/>
</dbReference>
<feature type="repeat" description="WD" evidence="6">
    <location>
        <begin position="406"/>
        <end position="447"/>
    </location>
</feature>
<feature type="repeat" description="WD" evidence="6">
    <location>
        <begin position="836"/>
        <end position="877"/>
    </location>
</feature>
<dbReference type="CDD" id="cd00200">
    <property type="entry name" value="WD40"/>
    <property type="match status" value="2"/>
</dbReference>
<dbReference type="EMBL" id="JYDT01000032">
    <property type="protein sequence ID" value="KRY89405.1"/>
    <property type="molecule type" value="Genomic_DNA"/>
</dbReference>
<dbReference type="PRINTS" id="PR00320">
    <property type="entry name" value="GPROTEINBRPT"/>
</dbReference>
<feature type="repeat" description="WD" evidence="6">
    <location>
        <begin position="921"/>
        <end position="962"/>
    </location>
</feature>
<comment type="caution">
    <text evidence="9">The sequence shown here is derived from an EMBL/GenBank/DDBJ whole genome shotgun (WGS) entry which is preliminary data.</text>
</comment>
<proteinExistence type="inferred from homology"/>
<dbReference type="PANTHER" id="PTHR22846">
    <property type="entry name" value="WD40 REPEAT PROTEIN"/>
    <property type="match status" value="1"/>
</dbReference>
<dbReference type="SUPFAM" id="SSF50978">
    <property type="entry name" value="WD40 repeat-like"/>
    <property type="match status" value="2"/>
</dbReference>
<evidence type="ECO:0000256" key="2">
    <source>
        <dbReference type="ARBA" id="ARBA00022574"/>
    </source>
</evidence>
<dbReference type="InterPro" id="IPR036322">
    <property type="entry name" value="WD40_repeat_dom_sf"/>
</dbReference>
<dbReference type="InterPro" id="IPR006594">
    <property type="entry name" value="LisH"/>
</dbReference>
<evidence type="ECO:0000313" key="9">
    <source>
        <dbReference type="EMBL" id="KRY89405.1"/>
    </source>
</evidence>
<evidence type="ECO:0000256" key="3">
    <source>
        <dbReference type="ARBA" id="ARBA00022737"/>
    </source>
</evidence>
<dbReference type="InterPro" id="IPR045183">
    <property type="entry name" value="Ebi-like"/>
</dbReference>
<dbReference type="GO" id="GO:0003714">
    <property type="term" value="F:transcription corepressor activity"/>
    <property type="evidence" value="ECO:0007669"/>
    <property type="project" value="InterPro"/>
</dbReference>
<organism evidence="9 10">
    <name type="scientific">Trichinella pseudospiralis</name>
    <name type="common">Parasitic roundworm</name>
    <dbReference type="NCBI Taxonomy" id="6337"/>
    <lineage>
        <taxon>Eukaryota</taxon>
        <taxon>Metazoa</taxon>
        <taxon>Ecdysozoa</taxon>
        <taxon>Nematoda</taxon>
        <taxon>Enoplea</taxon>
        <taxon>Dorylaimia</taxon>
        <taxon>Trichinellida</taxon>
        <taxon>Trichinellidae</taxon>
        <taxon>Trichinella</taxon>
    </lineage>
</organism>
<reference evidence="9 10" key="1">
    <citation type="submission" date="2015-01" db="EMBL/GenBank/DDBJ databases">
        <title>Evolution of Trichinella species and genotypes.</title>
        <authorList>
            <person name="Korhonen P.K."/>
            <person name="Edoardo P."/>
            <person name="Giuseppe L.R."/>
            <person name="Gasser R.B."/>
        </authorList>
    </citation>
    <scope>NUCLEOTIDE SEQUENCE [LARGE SCALE GENOMIC DNA]</scope>
    <source>
        <strain evidence="9">ISS470</strain>
    </source>
</reference>
<evidence type="ECO:0000256" key="5">
    <source>
        <dbReference type="ARBA" id="ARBA00025741"/>
    </source>
</evidence>
<dbReference type="AlphaFoldDB" id="A0A0V1FTQ4"/>
<dbReference type="Gene3D" id="2.130.10.10">
    <property type="entry name" value="YVTN repeat-like/Quinoprotein amine dehydrogenase"/>
    <property type="match status" value="2"/>
</dbReference>
<feature type="repeat" description="WD" evidence="6">
    <location>
        <begin position="321"/>
        <end position="353"/>
    </location>
</feature>
<dbReference type="Pfam" id="PF00400">
    <property type="entry name" value="WD40"/>
    <property type="match status" value="9"/>
</dbReference>
<accession>A0A0V1FTQ4</accession>
<keyword evidence="4" id="KW-0539">Nucleus</keyword>
<sequence>MATDSSADEDSSKPDEDDNCSAPASLLESVPAEHLNFLVWKFFKDYGYHTTAELFAQNNAVKENAGIEDLSICKGSLNKLLEMLHFKSVVDGDIPETGSLYDLVPGECFLSESSSCTETSSSENYSEDSSFREVVVKYIMRTNYNYSICSLDWNFEDLLLTGSADKIVRLWNFEVKEEETRHSCREMTSFGDENDDVNLPVSNDVILVSWSPQQDLIASADSSGKLKIWKKDGSFMINCFNVPEDIVVMKWNVNGRYLLTAATDGIISIWSSSGNCIECCAPFEDDITDADWKDDATFSACSKDGMLIHCRVINANAESSFRGHVNSINMIKWDPTGNMAATCSSDMMVKVWQFGNERCIGCLRGHTAEVNTLSWHCTDPAILASGDDNGAVCVWDAIKAEILHMLHKHLEPVRILAFRPGSDMLISCSTDCVIYLWDGRNGKRLRKIGSGYDATVNVMMWNRSGERIAVGRQDGTANMETDEASDPAPVVVYSRRRIPTLRMRSPIPVEDLHYLVWRFLKDTDKIMLFICRDGFFSCICASFPGQHRIAKQFECESQVLCSMLDSELPYICFGSLEILLDALYKKCVQDGDIQESGSLLELVPARVYYPSEVVLSPDTDSSGSDSPSDHMLQSVRPIKMCRWGIKVVKILSKVGHNADVSNCAWNPKEDFLLTGSVDKIVHLWNLENDLTNMDENCILASLDLTTLQLSDSRHLLPNLTSVSWSPDGETASSVGLAGQFCIWKRDGSFLFTCSHPTNPILLLKWSTDGKHLLTASSNGVIVIWTASTGELYADYGPFSANVTDADWKDDSTFSVSFDNGTLFHCSPTDPFVMSTFEGHQMRVNMIRWDPAGKMLASCSDDQLVRIWRLNSQTYDFSLCGHTAEVDVLCWHDTDRAILASGSSDQSVRVWNVCRGENLYAFCFHTSPICTLQFRPGSDILASTELDNRIMLWNVKVGGLLEEIENDDQKRIYDLAWNRNGEKLAMVKEDGLISEISSPAIRGNGIFSPPGVISISITRTAGGNTSQLMASFIRTSMTPITTCSVAVFKSLYQIFT</sequence>
<evidence type="ECO:0000256" key="6">
    <source>
        <dbReference type="PROSITE-ProRule" id="PRU00221"/>
    </source>
</evidence>
<protein>
    <submittedName>
        <fullName evidence="9">F-box-like/WD repeat-containing protein TBL1X</fullName>
    </submittedName>
</protein>
<evidence type="ECO:0000259" key="8">
    <source>
        <dbReference type="Pfam" id="PF12894"/>
    </source>
</evidence>
<name>A0A0V1FTQ4_TRIPS</name>
<comment type="subcellular location">
    <subcellularLocation>
        <location evidence="1">Nucleus</location>
    </subcellularLocation>
</comment>
<evidence type="ECO:0000256" key="4">
    <source>
        <dbReference type="ARBA" id="ARBA00023242"/>
    </source>
</evidence>
<dbReference type="Pfam" id="PF12894">
    <property type="entry name" value="ANAPC4_WD40"/>
    <property type="match status" value="1"/>
</dbReference>
<dbReference type="InterPro" id="IPR015943">
    <property type="entry name" value="WD40/YVTN_repeat-like_dom_sf"/>
</dbReference>
<feature type="repeat" description="WD" evidence="6">
    <location>
        <begin position="363"/>
        <end position="405"/>
    </location>
</feature>
<dbReference type="PROSITE" id="PS50082">
    <property type="entry name" value="WD_REPEATS_2"/>
    <property type="match status" value="10"/>
</dbReference>
<evidence type="ECO:0000256" key="1">
    <source>
        <dbReference type="ARBA" id="ARBA00004123"/>
    </source>
</evidence>
<dbReference type="GO" id="GO:0006357">
    <property type="term" value="P:regulation of transcription by RNA polymerase II"/>
    <property type="evidence" value="ECO:0007669"/>
    <property type="project" value="TreeGrafter"/>
</dbReference>
<dbReference type="PROSITE" id="PS00678">
    <property type="entry name" value="WD_REPEATS_1"/>
    <property type="match status" value="4"/>
</dbReference>
<dbReference type="PROSITE" id="PS50294">
    <property type="entry name" value="WD_REPEATS_REGION"/>
    <property type="match status" value="7"/>
</dbReference>
<dbReference type="PROSITE" id="PS50896">
    <property type="entry name" value="LISH"/>
    <property type="match status" value="1"/>
</dbReference>
<keyword evidence="3" id="KW-0677">Repeat</keyword>
<dbReference type="InterPro" id="IPR001680">
    <property type="entry name" value="WD40_rpt"/>
</dbReference>
<dbReference type="InterPro" id="IPR024977">
    <property type="entry name" value="Apc4-like_WD40_dom"/>
</dbReference>
<keyword evidence="10" id="KW-1185">Reference proteome</keyword>
<gene>
    <name evidence="9" type="primary">Tbl1x</name>
    <name evidence="9" type="ORF">T4D_9120</name>
</gene>
<dbReference type="GO" id="GO:0034967">
    <property type="term" value="C:Set3 complex"/>
    <property type="evidence" value="ECO:0007669"/>
    <property type="project" value="TreeGrafter"/>
</dbReference>
<dbReference type="OrthoDB" id="5916261at2759"/>
<feature type="repeat" description="WD" evidence="6">
    <location>
        <begin position="141"/>
        <end position="181"/>
    </location>
</feature>
<comment type="similarity">
    <text evidence="5">Belongs to the WD repeat EBI family.</text>
</comment>
<feature type="repeat" description="WD" evidence="6">
    <location>
        <begin position="653"/>
        <end position="688"/>
    </location>
</feature>
<evidence type="ECO:0000313" key="10">
    <source>
        <dbReference type="Proteomes" id="UP000054995"/>
    </source>
</evidence>
<dbReference type="SMART" id="SM00320">
    <property type="entry name" value="WD40"/>
    <property type="match status" value="16"/>
</dbReference>
<dbReference type="PANTHER" id="PTHR22846:SF2">
    <property type="entry name" value="F-BOX-LIKE_WD REPEAT-CONTAINING PROTEIN EBI"/>
    <property type="match status" value="1"/>
</dbReference>
<feature type="region of interest" description="Disordered" evidence="7">
    <location>
        <begin position="1"/>
        <end position="23"/>
    </location>
</feature>
<feature type="repeat" description="WD" evidence="6">
    <location>
        <begin position="878"/>
        <end position="920"/>
    </location>
</feature>
<feature type="repeat" description="WD" evidence="6">
    <location>
        <begin position="753"/>
        <end position="794"/>
    </location>
</feature>
<dbReference type="Proteomes" id="UP000054995">
    <property type="component" value="Unassembled WGS sequence"/>
</dbReference>
<evidence type="ECO:0000256" key="7">
    <source>
        <dbReference type="SAM" id="MobiDB-lite"/>
    </source>
</evidence>
<feature type="domain" description="Anaphase-promoting complex subunit 4-like WD40" evidence="8">
    <location>
        <begin position="208"/>
        <end position="294"/>
    </location>
</feature>
<keyword evidence="2 6" id="KW-0853">WD repeat</keyword>
<feature type="repeat" description="WD" evidence="6">
    <location>
        <begin position="246"/>
        <end position="271"/>
    </location>
</feature>